<name>A0A803PS71_CANSA</name>
<dbReference type="EnsemblPlants" id="evm.model.05.862">
    <property type="protein sequence ID" value="cds.evm.model.05.862"/>
    <property type="gene ID" value="evm.TU.05.862"/>
</dbReference>
<protein>
    <submittedName>
        <fullName evidence="1">Uncharacterized protein</fullName>
    </submittedName>
</protein>
<dbReference type="AlphaFoldDB" id="A0A803PS71"/>
<dbReference type="EMBL" id="UZAU01000467">
    <property type="status" value="NOT_ANNOTATED_CDS"/>
    <property type="molecule type" value="Genomic_DNA"/>
</dbReference>
<dbReference type="Gramene" id="evm.model.05.862">
    <property type="protein sequence ID" value="cds.evm.model.05.862"/>
    <property type="gene ID" value="evm.TU.05.862"/>
</dbReference>
<dbReference type="Proteomes" id="UP000596661">
    <property type="component" value="Chromosome 5"/>
</dbReference>
<reference evidence="1" key="1">
    <citation type="submission" date="2018-11" db="EMBL/GenBank/DDBJ databases">
        <authorList>
            <person name="Grassa J C."/>
        </authorList>
    </citation>
    <scope>NUCLEOTIDE SEQUENCE [LARGE SCALE GENOMIC DNA]</scope>
</reference>
<evidence type="ECO:0000313" key="2">
    <source>
        <dbReference type="Proteomes" id="UP000596661"/>
    </source>
</evidence>
<evidence type="ECO:0000313" key="1">
    <source>
        <dbReference type="EnsemblPlants" id="cds.evm.model.05.862"/>
    </source>
</evidence>
<proteinExistence type="predicted"/>
<organism evidence="1 2">
    <name type="scientific">Cannabis sativa</name>
    <name type="common">Hemp</name>
    <name type="synonym">Marijuana</name>
    <dbReference type="NCBI Taxonomy" id="3483"/>
    <lineage>
        <taxon>Eukaryota</taxon>
        <taxon>Viridiplantae</taxon>
        <taxon>Streptophyta</taxon>
        <taxon>Embryophyta</taxon>
        <taxon>Tracheophyta</taxon>
        <taxon>Spermatophyta</taxon>
        <taxon>Magnoliopsida</taxon>
        <taxon>eudicotyledons</taxon>
        <taxon>Gunneridae</taxon>
        <taxon>Pentapetalae</taxon>
        <taxon>rosids</taxon>
        <taxon>fabids</taxon>
        <taxon>Rosales</taxon>
        <taxon>Cannabaceae</taxon>
        <taxon>Cannabis</taxon>
    </lineage>
</organism>
<keyword evidence="2" id="KW-1185">Reference proteome</keyword>
<sequence length="114" mass="12741">MDSSVENSKRSLLDYLIEDLECNEIPVGVPFERVTLVQNPECDETDVGETVIVNGEDPETIGYLIGPSDEGHDGCQDECSGEPTKFINVNLECILMSVDLKYGELLMTYLHVWK</sequence>
<accession>A0A803PS71</accession>
<reference evidence="1" key="2">
    <citation type="submission" date="2021-03" db="UniProtKB">
        <authorList>
            <consortium name="EnsemblPlants"/>
        </authorList>
    </citation>
    <scope>IDENTIFICATION</scope>
</reference>